<dbReference type="AlphaFoldDB" id="A0A7I7Q8D9"/>
<keyword evidence="2" id="KW-1133">Transmembrane helix</keyword>
<feature type="compositionally biased region" description="Pro residues" evidence="1">
    <location>
        <begin position="110"/>
        <end position="121"/>
    </location>
</feature>
<name>A0A7I7Q8D9_9MYCO</name>
<keyword evidence="2" id="KW-0472">Membrane</keyword>
<evidence type="ECO:0000256" key="2">
    <source>
        <dbReference type="SAM" id="Phobius"/>
    </source>
</evidence>
<gene>
    <name evidence="3" type="ORF">MSTO_27830</name>
</gene>
<dbReference type="Proteomes" id="UP000467130">
    <property type="component" value="Chromosome"/>
</dbReference>
<accession>A0A7I7Q8D9</accession>
<evidence type="ECO:0000313" key="3">
    <source>
        <dbReference type="EMBL" id="BBY22578.1"/>
    </source>
</evidence>
<organism evidence="3 4">
    <name type="scientific">Mycobacterium stomatepiae</name>
    <dbReference type="NCBI Taxonomy" id="470076"/>
    <lineage>
        <taxon>Bacteria</taxon>
        <taxon>Bacillati</taxon>
        <taxon>Actinomycetota</taxon>
        <taxon>Actinomycetes</taxon>
        <taxon>Mycobacteriales</taxon>
        <taxon>Mycobacteriaceae</taxon>
        <taxon>Mycobacterium</taxon>
        <taxon>Mycobacterium simiae complex</taxon>
    </lineage>
</organism>
<evidence type="ECO:0000313" key="4">
    <source>
        <dbReference type="Proteomes" id="UP000467130"/>
    </source>
</evidence>
<evidence type="ECO:0000256" key="1">
    <source>
        <dbReference type="SAM" id="MobiDB-lite"/>
    </source>
</evidence>
<dbReference type="EMBL" id="AP022587">
    <property type="protein sequence ID" value="BBY22578.1"/>
    <property type="molecule type" value="Genomic_DNA"/>
</dbReference>
<keyword evidence="2" id="KW-0812">Transmembrane</keyword>
<sequence length="197" mass="20921">MTDPYRRFSVRLHEHTGVLILWVQRSVTFTGTLEQCEQAYRKAQLHCLLAGWWGLVSLFLLNPIALISNYTAIRKVRALAKEPPGPNAAAPYVPTGQVVAPYPAAPPRPAVAPYPAAPPRPARQGRRRGGTRTPAGRASGTGTVSRGLIGPIPANVNGWPAPASSSPPSAAVAHTRFCVVTSLLPACLAWSTPPSPV</sequence>
<keyword evidence="4" id="KW-1185">Reference proteome</keyword>
<dbReference type="KEGG" id="msto:MSTO_27830"/>
<protein>
    <submittedName>
        <fullName evidence="3">Uncharacterized protein</fullName>
    </submittedName>
</protein>
<proteinExistence type="predicted"/>
<reference evidence="3 4" key="1">
    <citation type="journal article" date="2019" name="Emerg. Microbes Infect.">
        <title>Comprehensive subspecies identification of 175 nontuberculous mycobacteria species based on 7547 genomic profiles.</title>
        <authorList>
            <person name="Matsumoto Y."/>
            <person name="Kinjo T."/>
            <person name="Motooka D."/>
            <person name="Nabeya D."/>
            <person name="Jung N."/>
            <person name="Uechi K."/>
            <person name="Horii T."/>
            <person name="Iida T."/>
            <person name="Fujita J."/>
            <person name="Nakamura S."/>
        </authorList>
    </citation>
    <scope>NUCLEOTIDE SEQUENCE [LARGE SCALE GENOMIC DNA]</scope>
    <source>
        <strain evidence="3 4">JCM 17783</strain>
    </source>
</reference>
<feature type="transmembrane region" description="Helical" evidence="2">
    <location>
        <begin position="50"/>
        <end position="72"/>
    </location>
</feature>
<feature type="region of interest" description="Disordered" evidence="1">
    <location>
        <begin position="110"/>
        <end position="148"/>
    </location>
</feature>